<dbReference type="PANTHER" id="PTHR35093">
    <property type="entry name" value="OUTER MEMBRANE PROTEIN NMB0088-RELATED"/>
    <property type="match status" value="1"/>
</dbReference>
<keyword evidence="3" id="KW-1134">Transmembrane beta strand</keyword>
<dbReference type="GO" id="GO:0009279">
    <property type="term" value="C:cell outer membrane"/>
    <property type="evidence" value="ECO:0007669"/>
    <property type="project" value="UniProtKB-SubCell"/>
</dbReference>
<evidence type="ECO:0000256" key="2">
    <source>
        <dbReference type="ARBA" id="ARBA00008163"/>
    </source>
</evidence>
<keyword evidence="5 8" id="KW-0732">Signal</keyword>
<dbReference type="AlphaFoldDB" id="A0A1C7AFV9"/>
<keyword evidence="10" id="KW-1185">Reference proteome</keyword>
<comment type="subcellular location">
    <subcellularLocation>
        <location evidence="1">Cell outer membrane</location>
        <topology evidence="1">Multi-pass membrane protein</topology>
    </subcellularLocation>
</comment>
<sequence length="380" mass="40926">MRKYVIGGALGASCLAAASAWATNGDQMIGVTAVQWGMAGAVVASPQDAGTVLTNPAGLTNLGIEEVRTDLGFGFLNPKRQANGFESDSELYLMPGGAVAFNVNDRLYFGMGMGGLSGMGVDFADVSPMPGTQAIVTTKQFYKIAPGFGYRVNDRLSLGAALNFDYQSLAMSTPAFQLPQNQVFGWGVSAGLTYKLTDRLQLGAAWISEQEMGDFKWNTQTGRFEMQMNAPRQLAVGLAFQPNPGLLVEFDVKRIYFGDVLDRVDLEGPSGTSTLNFGWEDQTVYAVGIQKTVNAKTTVRAGFNYGESPIGPEDVANNIGSLAVVEKHVSLGATRRLGQKVYGSLSYMHAFNNEVKSNTAPLQVIELEQNILNLQVTYKY</sequence>
<evidence type="ECO:0000313" key="9">
    <source>
        <dbReference type="EMBL" id="BAU50300.1"/>
    </source>
</evidence>
<accession>A0A1C7AFV9</accession>
<evidence type="ECO:0000256" key="5">
    <source>
        <dbReference type="ARBA" id="ARBA00022729"/>
    </source>
</evidence>
<evidence type="ECO:0000256" key="7">
    <source>
        <dbReference type="ARBA" id="ARBA00023237"/>
    </source>
</evidence>
<evidence type="ECO:0000256" key="1">
    <source>
        <dbReference type="ARBA" id="ARBA00004571"/>
    </source>
</evidence>
<evidence type="ECO:0000256" key="8">
    <source>
        <dbReference type="SAM" id="SignalP"/>
    </source>
</evidence>
<evidence type="ECO:0000256" key="6">
    <source>
        <dbReference type="ARBA" id="ARBA00023136"/>
    </source>
</evidence>
<evidence type="ECO:0000313" key="10">
    <source>
        <dbReference type="Proteomes" id="UP000218899"/>
    </source>
</evidence>
<keyword evidence="6" id="KW-0472">Membrane</keyword>
<protein>
    <submittedName>
        <fullName evidence="9">Aromatic hydrocarbon degradation membrane protein</fullName>
    </submittedName>
</protein>
<dbReference type="GO" id="GO:0015483">
    <property type="term" value="F:long-chain fatty acid transporting porin activity"/>
    <property type="evidence" value="ECO:0007669"/>
    <property type="project" value="TreeGrafter"/>
</dbReference>
<dbReference type="KEGG" id="sva:SVA_3766"/>
<proteinExistence type="inferred from homology"/>
<feature type="signal peptide" evidence="8">
    <location>
        <begin position="1"/>
        <end position="22"/>
    </location>
</feature>
<dbReference type="OrthoDB" id="19849at2"/>
<dbReference type="InterPro" id="IPR005017">
    <property type="entry name" value="OMPP1/FadL/TodX"/>
</dbReference>
<evidence type="ECO:0000256" key="4">
    <source>
        <dbReference type="ARBA" id="ARBA00022692"/>
    </source>
</evidence>
<comment type="similarity">
    <text evidence="2">Belongs to the OmpP1/FadL family.</text>
</comment>
<name>A0A1C7AFV9_9GAMM</name>
<dbReference type="SUPFAM" id="SSF56935">
    <property type="entry name" value="Porins"/>
    <property type="match status" value="1"/>
</dbReference>
<dbReference type="Proteomes" id="UP000218899">
    <property type="component" value="Chromosome"/>
</dbReference>
<reference evidence="9 10" key="1">
    <citation type="submission" date="2015-08" db="EMBL/GenBank/DDBJ databases">
        <title>Complete genome sequence of Sulfurifustis variabilis.</title>
        <authorList>
            <person name="Miura A."/>
            <person name="Kojima H."/>
            <person name="Fukui M."/>
        </authorList>
    </citation>
    <scope>NUCLEOTIDE SEQUENCE [LARGE SCALE GENOMIC DNA]</scope>
    <source>
        <strain evidence="10">skN76</strain>
    </source>
</reference>
<organism evidence="9 10">
    <name type="scientific">Sulfurifustis variabilis</name>
    <dbReference type="NCBI Taxonomy" id="1675686"/>
    <lineage>
        <taxon>Bacteria</taxon>
        <taxon>Pseudomonadati</taxon>
        <taxon>Pseudomonadota</taxon>
        <taxon>Gammaproteobacteria</taxon>
        <taxon>Acidiferrobacterales</taxon>
        <taxon>Acidiferrobacteraceae</taxon>
        <taxon>Sulfurifustis</taxon>
    </lineage>
</organism>
<evidence type="ECO:0000256" key="3">
    <source>
        <dbReference type="ARBA" id="ARBA00022452"/>
    </source>
</evidence>
<dbReference type="EMBL" id="AP014936">
    <property type="protein sequence ID" value="BAU50300.1"/>
    <property type="molecule type" value="Genomic_DNA"/>
</dbReference>
<dbReference type="Pfam" id="PF03349">
    <property type="entry name" value="Toluene_X"/>
    <property type="match status" value="1"/>
</dbReference>
<gene>
    <name evidence="9" type="ORF">SVA_3766</name>
</gene>
<keyword evidence="7" id="KW-0998">Cell outer membrane</keyword>
<feature type="chain" id="PRO_5008752390" evidence="8">
    <location>
        <begin position="23"/>
        <end position="380"/>
    </location>
</feature>
<keyword evidence="4" id="KW-0812">Transmembrane</keyword>
<dbReference type="Gene3D" id="2.40.160.60">
    <property type="entry name" value="Outer membrane protein transport protein (OMPP1/FadL/TodX)"/>
    <property type="match status" value="1"/>
</dbReference>
<dbReference type="PANTHER" id="PTHR35093:SF8">
    <property type="entry name" value="OUTER MEMBRANE PROTEIN NMB0088-RELATED"/>
    <property type="match status" value="1"/>
</dbReference>
<dbReference type="RefSeq" id="WP_096462615.1">
    <property type="nucleotide sequence ID" value="NZ_AP014936.1"/>
</dbReference>